<dbReference type="Proteomes" id="UP001153365">
    <property type="component" value="Unassembled WGS sequence"/>
</dbReference>
<evidence type="ECO:0000313" key="2">
    <source>
        <dbReference type="Proteomes" id="UP001153365"/>
    </source>
</evidence>
<dbReference type="EMBL" id="CALTRL010002471">
    <property type="protein sequence ID" value="CAH7675813.1"/>
    <property type="molecule type" value="Genomic_DNA"/>
</dbReference>
<accession>A0AAV0B125</accession>
<comment type="caution">
    <text evidence="1">The sequence shown here is derived from an EMBL/GenBank/DDBJ whole genome shotgun (WGS) entry which is preliminary data.</text>
</comment>
<proteinExistence type="predicted"/>
<protein>
    <submittedName>
        <fullName evidence="1">Uncharacterized protein</fullName>
    </submittedName>
</protein>
<reference evidence="1" key="1">
    <citation type="submission" date="2022-06" db="EMBL/GenBank/DDBJ databases">
        <authorList>
            <consortium name="SYNGENTA / RWTH Aachen University"/>
        </authorList>
    </citation>
    <scope>NUCLEOTIDE SEQUENCE</scope>
</reference>
<name>A0AAV0B125_PHAPC</name>
<keyword evidence="2" id="KW-1185">Reference proteome</keyword>
<dbReference type="AlphaFoldDB" id="A0AAV0B125"/>
<evidence type="ECO:0000313" key="1">
    <source>
        <dbReference type="EMBL" id="CAH7675813.1"/>
    </source>
</evidence>
<gene>
    <name evidence="1" type="ORF">PPACK8108_LOCUS10880</name>
</gene>
<sequence>MEIEDLIDYKESQKTLDQMKNMTLKRIEKDLPTLPDKNLQEEEIEIVMENKNKDQEIRKLIKEHIALSIPFKTT</sequence>
<organism evidence="1 2">
    <name type="scientific">Phakopsora pachyrhizi</name>
    <name type="common">Asian soybean rust disease fungus</name>
    <dbReference type="NCBI Taxonomy" id="170000"/>
    <lineage>
        <taxon>Eukaryota</taxon>
        <taxon>Fungi</taxon>
        <taxon>Dikarya</taxon>
        <taxon>Basidiomycota</taxon>
        <taxon>Pucciniomycotina</taxon>
        <taxon>Pucciniomycetes</taxon>
        <taxon>Pucciniales</taxon>
        <taxon>Phakopsoraceae</taxon>
        <taxon>Phakopsora</taxon>
    </lineage>
</organism>